<dbReference type="Pfam" id="PF02075">
    <property type="entry name" value="RuvC"/>
    <property type="match status" value="1"/>
</dbReference>
<organism evidence="15 16">
    <name type="scientific">Granulicella rosea</name>
    <dbReference type="NCBI Taxonomy" id="474952"/>
    <lineage>
        <taxon>Bacteria</taxon>
        <taxon>Pseudomonadati</taxon>
        <taxon>Acidobacteriota</taxon>
        <taxon>Terriglobia</taxon>
        <taxon>Terriglobales</taxon>
        <taxon>Acidobacteriaceae</taxon>
        <taxon>Granulicella</taxon>
    </lineage>
</organism>
<comment type="similarity">
    <text evidence="1 13">Belongs to the RuvC family.</text>
</comment>
<evidence type="ECO:0000256" key="3">
    <source>
        <dbReference type="ARBA" id="ARBA00022722"/>
    </source>
</evidence>
<dbReference type="GO" id="GO:0006281">
    <property type="term" value="P:DNA repair"/>
    <property type="evidence" value="ECO:0007669"/>
    <property type="project" value="UniProtKB-UniRule"/>
</dbReference>
<dbReference type="GO" id="GO:0000287">
    <property type="term" value="F:magnesium ion binding"/>
    <property type="evidence" value="ECO:0007669"/>
    <property type="project" value="UniProtKB-UniRule"/>
</dbReference>
<dbReference type="InterPro" id="IPR012337">
    <property type="entry name" value="RNaseH-like_sf"/>
</dbReference>
<keyword evidence="10 13" id="KW-0233">DNA recombination</keyword>
<dbReference type="PROSITE" id="PS01321">
    <property type="entry name" value="RUVC"/>
    <property type="match status" value="1"/>
</dbReference>
<comment type="cofactor">
    <cofactor evidence="13">
        <name>Mg(2+)</name>
        <dbReference type="ChEBI" id="CHEBI:18420"/>
    </cofactor>
    <text evidence="13">Binds 2 Mg(2+) ion per subunit.</text>
</comment>
<dbReference type="EMBL" id="FZOU01000002">
    <property type="protein sequence ID" value="SNS84801.1"/>
    <property type="molecule type" value="Genomic_DNA"/>
</dbReference>
<dbReference type="GO" id="GO:0048476">
    <property type="term" value="C:Holliday junction resolvase complex"/>
    <property type="evidence" value="ECO:0007669"/>
    <property type="project" value="UniProtKB-UniRule"/>
</dbReference>
<dbReference type="PANTHER" id="PTHR30194:SF3">
    <property type="entry name" value="CROSSOVER JUNCTION ENDODEOXYRIBONUCLEASE RUVC"/>
    <property type="match status" value="1"/>
</dbReference>
<evidence type="ECO:0000256" key="4">
    <source>
        <dbReference type="ARBA" id="ARBA00022723"/>
    </source>
</evidence>
<sequence length="169" mass="17833">MRVFGIDCGTEFTGYGVVEVDERARMPKLAHVAAGTIRLSKRDKTPQRLAQIYAELSALITLHDPEVVAIEEVFFSANAKSALKLGQVRGVAMLAAATCGRPVAEYAPLSIKSAVVGYGLAAKEQVQYMVVRLLGLDVAPDSADAADALAIAICHIHTAQSLIAQGGGR</sequence>
<dbReference type="EC" id="3.1.21.10" evidence="13 14"/>
<feature type="binding site" evidence="13">
    <location>
        <position position="7"/>
    </location>
    <ligand>
        <name>Mg(2+)</name>
        <dbReference type="ChEBI" id="CHEBI:18420"/>
        <label>1</label>
    </ligand>
</feature>
<dbReference type="HAMAP" id="MF_00034">
    <property type="entry name" value="RuvC"/>
    <property type="match status" value="1"/>
</dbReference>
<dbReference type="PRINTS" id="PR00696">
    <property type="entry name" value="RSOLVASERUVC"/>
</dbReference>
<evidence type="ECO:0000256" key="7">
    <source>
        <dbReference type="ARBA" id="ARBA00022801"/>
    </source>
</evidence>
<keyword evidence="11 13" id="KW-0234">DNA repair</keyword>
<dbReference type="Proteomes" id="UP000198356">
    <property type="component" value="Unassembled WGS sequence"/>
</dbReference>
<evidence type="ECO:0000313" key="16">
    <source>
        <dbReference type="Proteomes" id="UP000198356"/>
    </source>
</evidence>
<dbReference type="AlphaFoldDB" id="A0A239HU59"/>
<comment type="subcellular location">
    <subcellularLocation>
        <location evidence="13">Cytoplasm</location>
    </subcellularLocation>
</comment>
<accession>A0A239HU59</accession>
<name>A0A239HU59_9BACT</name>
<keyword evidence="16" id="KW-1185">Reference proteome</keyword>
<feature type="binding site" evidence="13">
    <location>
        <position position="71"/>
    </location>
    <ligand>
        <name>Mg(2+)</name>
        <dbReference type="ChEBI" id="CHEBI:18420"/>
        <label>2</label>
    </ligand>
</feature>
<dbReference type="GO" id="GO:0003677">
    <property type="term" value="F:DNA binding"/>
    <property type="evidence" value="ECO:0007669"/>
    <property type="project" value="UniProtKB-KW"/>
</dbReference>
<evidence type="ECO:0000256" key="9">
    <source>
        <dbReference type="ARBA" id="ARBA00023125"/>
    </source>
</evidence>
<evidence type="ECO:0000256" key="13">
    <source>
        <dbReference type="HAMAP-Rule" id="MF_00034"/>
    </source>
</evidence>
<dbReference type="PANTHER" id="PTHR30194">
    <property type="entry name" value="CROSSOVER JUNCTION ENDODEOXYRIBONUCLEASE RUVC"/>
    <property type="match status" value="1"/>
</dbReference>
<evidence type="ECO:0000256" key="8">
    <source>
        <dbReference type="ARBA" id="ARBA00022842"/>
    </source>
</evidence>
<evidence type="ECO:0000256" key="12">
    <source>
        <dbReference type="ARBA" id="ARBA00029354"/>
    </source>
</evidence>
<dbReference type="InterPro" id="IPR002176">
    <property type="entry name" value="X-over_junc_endoDNase_RuvC"/>
</dbReference>
<keyword evidence="4 13" id="KW-0479">Metal-binding</keyword>
<comment type="subunit">
    <text evidence="13">Homodimer which binds Holliday junction (HJ) DNA. The HJ becomes 2-fold symmetrical on binding to RuvC with unstacked arms; it has a different conformation from HJ DNA in complex with RuvA. In the full resolvosome a probable DNA-RuvA(4)-RuvB(12)-RuvC(2) complex forms which resolves the HJ.</text>
</comment>
<comment type="catalytic activity">
    <reaction evidence="12 13">
        <text>Endonucleolytic cleavage at a junction such as a reciprocal single-stranded crossover between two homologous DNA duplexes (Holliday junction).</text>
        <dbReference type="EC" id="3.1.21.10"/>
    </reaction>
</comment>
<evidence type="ECO:0000256" key="11">
    <source>
        <dbReference type="ARBA" id="ARBA00023204"/>
    </source>
</evidence>
<protein>
    <recommendedName>
        <fullName evidence="13 14">Crossover junction endodeoxyribonuclease RuvC</fullName>
        <ecNumber evidence="13 14">3.1.21.10</ecNumber>
    </recommendedName>
    <alternativeName>
        <fullName evidence="13">Holliday junction nuclease RuvC</fullName>
    </alternativeName>
    <alternativeName>
        <fullName evidence="13">Holliday junction resolvase RuvC</fullName>
    </alternativeName>
</protein>
<dbReference type="OrthoDB" id="9805499at2"/>
<evidence type="ECO:0000256" key="10">
    <source>
        <dbReference type="ARBA" id="ARBA00023172"/>
    </source>
</evidence>
<evidence type="ECO:0000256" key="2">
    <source>
        <dbReference type="ARBA" id="ARBA00022490"/>
    </source>
</evidence>
<gene>
    <name evidence="13" type="primary">ruvC</name>
    <name evidence="15" type="ORF">SAMN05421770_102563</name>
</gene>
<feature type="active site" evidence="13">
    <location>
        <position position="71"/>
    </location>
</feature>
<feature type="binding site" evidence="13">
    <location>
        <position position="144"/>
    </location>
    <ligand>
        <name>Mg(2+)</name>
        <dbReference type="ChEBI" id="CHEBI:18420"/>
        <label>1</label>
    </ligand>
</feature>
<dbReference type="GO" id="GO:0008821">
    <property type="term" value="F:crossover junction DNA endonuclease activity"/>
    <property type="evidence" value="ECO:0007669"/>
    <property type="project" value="UniProtKB-UniRule"/>
</dbReference>
<dbReference type="InterPro" id="IPR020563">
    <property type="entry name" value="X-over_junc_endoDNase_Mg_BS"/>
</dbReference>
<reference evidence="15 16" key="1">
    <citation type="submission" date="2017-06" db="EMBL/GenBank/DDBJ databases">
        <authorList>
            <person name="Kim H.J."/>
            <person name="Triplett B.A."/>
        </authorList>
    </citation>
    <scope>NUCLEOTIDE SEQUENCE [LARGE SCALE GENOMIC DNA]</scope>
    <source>
        <strain evidence="15 16">DSM 18704</strain>
    </source>
</reference>
<keyword evidence="2 13" id="KW-0963">Cytoplasm</keyword>
<evidence type="ECO:0000256" key="14">
    <source>
        <dbReference type="NCBIfam" id="TIGR00228"/>
    </source>
</evidence>
<keyword evidence="7 13" id="KW-0378">Hydrolase</keyword>
<dbReference type="FunFam" id="3.30.420.10:FF:000002">
    <property type="entry name" value="Crossover junction endodeoxyribonuclease RuvC"/>
    <property type="match status" value="1"/>
</dbReference>
<dbReference type="GO" id="GO:0005737">
    <property type="term" value="C:cytoplasm"/>
    <property type="evidence" value="ECO:0007669"/>
    <property type="project" value="UniProtKB-SubCell"/>
</dbReference>
<feature type="active site" evidence="13">
    <location>
        <position position="7"/>
    </location>
</feature>
<dbReference type="NCBIfam" id="TIGR00228">
    <property type="entry name" value="ruvC"/>
    <property type="match status" value="1"/>
</dbReference>
<keyword evidence="5 13" id="KW-0255">Endonuclease</keyword>
<dbReference type="Gene3D" id="3.30.420.10">
    <property type="entry name" value="Ribonuclease H-like superfamily/Ribonuclease H"/>
    <property type="match status" value="1"/>
</dbReference>
<dbReference type="InterPro" id="IPR036397">
    <property type="entry name" value="RNaseH_sf"/>
</dbReference>
<evidence type="ECO:0000313" key="15">
    <source>
        <dbReference type="EMBL" id="SNS84801.1"/>
    </source>
</evidence>
<dbReference type="GO" id="GO:0006310">
    <property type="term" value="P:DNA recombination"/>
    <property type="evidence" value="ECO:0007669"/>
    <property type="project" value="UniProtKB-UniRule"/>
</dbReference>
<keyword evidence="9 13" id="KW-0238">DNA-binding</keyword>
<evidence type="ECO:0000256" key="6">
    <source>
        <dbReference type="ARBA" id="ARBA00022763"/>
    </source>
</evidence>
<dbReference type="NCBIfam" id="NF000711">
    <property type="entry name" value="PRK00039.2-1"/>
    <property type="match status" value="1"/>
</dbReference>
<proteinExistence type="inferred from homology"/>
<dbReference type="CDD" id="cd16962">
    <property type="entry name" value="RuvC"/>
    <property type="match status" value="1"/>
</dbReference>
<evidence type="ECO:0000256" key="1">
    <source>
        <dbReference type="ARBA" id="ARBA00009518"/>
    </source>
</evidence>
<comment type="function">
    <text evidence="13">The RuvA-RuvB-RuvC complex processes Holliday junction (HJ) DNA during genetic recombination and DNA repair. Endonuclease that resolves HJ intermediates. Cleaves cruciform DNA by making single-stranded nicks across the HJ at symmetrical positions within the homologous arms, yielding a 5'-phosphate and a 3'-hydroxyl group; requires a central core of homology in the junction. The consensus cleavage sequence is 5'-(A/T)TT(C/G)-3'. Cleavage occurs on the 3'-side of the TT dinucleotide at the point of strand exchange. HJ branch migration catalyzed by RuvA-RuvB allows RuvC to scan DNA until it finds its consensus sequence, where it cleaves and resolves the cruciform DNA.</text>
</comment>
<keyword evidence="6 13" id="KW-0227">DNA damage</keyword>
<keyword evidence="8 13" id="KW-0460">Magnesium</keyword>
<feature type="active site" evidence="13">
    <location>
        <position position="144"/>
    </location>
</feature>
<dbReference type="SUPFAM" id="SSF53098">
    <property type="entry name" value="Ribonuclease H-like"/>
    <property type="match status" value="1"/>
</dbReference>
<keyword evidence="3 13" id="KW-0540">Nuclease</keyword>
<dbReference type="RefSeq" id="WP_089408036.1">
    <property type="nucleotide sequence ID" value="NZ_FZOU01000002.1"/>
</dbReference>
<evidence type="ECO:0000256" key="5">
    <source>
        <dbReference type="ARBA" id="ARBA00022759"/>
    </source>
</evidence>